<dbReference type="Gene3D" id="1.10.150.240">
    <property type="entry name" value="Putative phosphatase, domain 2"/>
    <property type="match status" value="1"/>
</dbReference>
<dbReference type="SUPFAM" id="SSF56784">
    <property type="entry name" value="HAD-like"/>
    <property type="match status" value="1"/>
</dbReference>
<dbReference type="NCBIfam" id="TIGR01549">
    <property type="entry name" value="HAD-SF-IA-v1"/>
    <property type="match status" value="1"/>
</dbReference>
<dbReference type="Gene3D" id="3.40.50.1000">
    <property type="entry name" value="HAD superfamily/HAD-like"/>
    <property type="match status" value="1"/>
</dbReference>
<evidence type="ECO:0000256" key="2">
    <source>
        <dbReference type="ARBA" id="ARBA00004818"/>
    </source>
</evidence>
<evidence type="ECO:0000256" key="3">
    <source>
        <dbReference type="ARBA" id="ARBA00006171"/>
    </source>
</evidence>
<organism evidence="5 6">
    <name type="scientific">Coraliomargarita sinensis</name>
    <dbReference type="NCBI Taxonomy" id="2174842"/>
    <lineage>
        <taxon>Bacteria</taxon>
        <taxon>Pseudomonadati</taxon>
        <taxon>Verrucomicrobiota</taxon>
        <taxon>Opitutia</taxon>
        <taxon>Puniceicoccales</taxon>
        <taxon>Coraliomargaritaceae</taxon>
        <taxon>Coraliomargarita</taxon>
    </lineage>
</organism>
<name>A0A317ZEV6_9BACT</name>
<comment type="pathway">
    <text evidence="2">Organic acid metabolism; glycolate biosynthesis; glycolate from 2-phosphoglycolate: step 1/1.</text>
</comment>
<dbReference type="SFLD" id="SFLDG01129">
    <property type="entry name" value="C1.5:_HAD__Beta-PGM__Phosphata"/>
    <property type="match status" value="1"/>
</dbReference>
<dbReference type="GO" id="GO:0008967">
    <property type="term" value="F:phosphoglycolate phosphatase activity"/>
    <property type="evidence" value="ECO:0007669"/>
    <property type="project" value="UniProtKB-EC"/>
</dbReference>
<evidence type="ECO:0000256" key="1">
    <source>
        <dbReference type="ARBA" id="ARBA00000830"/>
    </source>
</evidence>
<evidence type="ECO:0000313" key="5">
    <source>
        <dbReference type="EMBL" id="PXA03810.1"/>
    </source>
</evidence>
<dbReference type="InParanoid" id="A0A317ZEV6"/>
<dbReference type="PANTHER" id="PTHR43434">
    <property type="entry name" value="PHOSPHOGLYCOLATE PHOSPHATASE"/>
    <property type="match status" value="1"/>
</dbReference>
<sequence>MTCPFSRRKGGPYTLLNKALFLMQNILFDLDGTLIDHFSAIHRGVAYAQQKLGLPESDYATVRATVGGSVPITLGKLCGEEHVEAAIPYFRDHFAEIMYDDVEIIPGSDWLLKALKTNGHKLGVFTNKYETHAAAILEHLGLAQYLDVIVGTGHGHGHRKPDPRFTMEALERMACASDEAAMVGDSPYDFAAAQAGCLPCYLLATGSHTAEQLADATGSSTIFNDLRELGERVFSIT</sequence>
<accession>A0A317ZEV6</accession>
<comment type="caution">
    <text evidence="5">The sequence shown here is derived from an EMBL/GenBank/DDBJ whole genome shotgun (WGS) entry which is preliminary data.</text>
</comment>
<dbReference type="EC" id="3.1.3.18" evidence="4"/>
<dbReference type="InterPro" id="IPR023198">
    <property type="entry name" value="PGP-like_dom2"/>
</dbReference>
<dbReference type="InterPro" id="IPR050155">
    <property type="entry name" value="HAD-like_hydrolase_sf"/>
</dbReference>
<proteinExistence type="inferred from homology"/>
<dbReference type="InterPro" id="IPR006439">
    <property type="entry name" value="HAD-SF_hydro_IA"/>
</dbReference>
<dbReference type="PANTHER" id="PTHR43434:SF1">
    <property type="entry name" value="PHOSPHOGLYCOLATE PHOSPHATASE"/>
    <property type="match status" value="1"/>
</dbReference>
<dbReference type="FunCoup" id="A0A317ZEV6">
    <property type="interactions" value="385"/>
</dbReference>
<dbReference type="Pfam" id="PF13419">
    <property type="entry name" value="HAD_2"/>
    <property type="match status" value="1"/>
</dbReference>
<dbReference type="SFLD" id="SFLDS00003">
    <property type="entry name" value="Haloacid_Dehalogenase"/>
    <property type="match status" value="1"/>
</dbReference>
<evidence type="ECO:0000256" key="4">
    <source>
        <dbReference type="ARBA" id="ARBA00013078"/>
    </source>
</evidence>
<dbReference type="InterPro" id="IPR023214">
    <property type="entry name" value="HAD_sf"/>
</dbReference>
<protein>
    <recommendedName>
        <fullName evidence="4">phosphoglycolate phosphatase</fullName>
        <ecNumber evidence="4">3.1.3.18</ecNumber>
    </recommendedName>
</protein>
<dbReference type="AlphaFoldDB" id="A0A317ZEV6"/>
<dbReference type="GO" id="GO:0006281">
    <property type="term" value="P:DNA repair"/>
    <property type="evidence" value="ECO:0007669"/>
    <property type="project" value="TreeGrafter"/>
</dbReference>
<comment type="similarity">
    <text evidence="3">Belongs to the HAD-like hydrolase superfamily. CbbY/CbbZ/Gph/YieH family.</text>
</comment>
<dbReference type="Proteomes" id="UP000247099">
    <property type="component" value="Unassembled WGS sequence"/>
</dbReference>
<dbReference type="InterPro" id="IPR041492">
    <property type="entry name" value="HAD_2"/>
</dbReference>
<keyword evidence="6" id="KW-1185">Reference proteome</keyword>
<dbReference type="InterPro" id="IPR036412">
    <property type="entry name" value="HAD-like_sf"/>
</dbReference>
<dbReference type="GO" id="GO:0005829">
    <property type="term" value="C:cytosol"/>
    <property type="evidence" value="ECO:0007669"/>
    <property type="project" value="TreeGrafter"/>
</dbReference>
<comment type="catalytic activity">
    <reaction evidence="1">
        <text>2-phosphoglycolate + H2O = glycolate + phosphate</text>
        <dbReference type="Rhea" id="RHEA:14369"/>
        <dbReference type="ChEBI" id="CHEBI:15377"/>
        <dbReference type="ChEBI" id="CHEBI:29805"/>
        <dbReference type="ChEBI" id="CHEBI:43474"/>
        <dbReference type="ChEBI" id="CHEBI:58033"/>
        <dbReference type="EC" id="3.1.3.18"/>
    </reaction>
</comment>
<dbReference type="EMBL" id="QHJQ01000006">
    <property type="protein sequence ID" value="PXA03810.1"/>
    <property type="molecule type" value="Genomic_DNA"/>
</dbReference>
<evidence type="ECO:0000313" key="6">
    <source>
        <dbReference type="Proteomes" id="UP000247099"/>
    </source>
</evidence>
<reference evidence="5 6" key="1">
    <citation type="submission" date="2018-05" db="EMBL/GenBank/DDBJ databases">
        <title>Coraliomargarita sinensis sp. nov., isolated from a marine solar saltern.</title>
        <authorList>
            <person name="Zhou L.Y."/>
        </authorList>
    </citation>
    <scope>NUCLEOTIDE SEQUENCE [LARGE SCALE GENOMIC DNA]</scope>
    <source>
        <strain evidence="5 6">WN38</strain>
    </source>
</reference>
<gene>
    <name evidence="5" type="ORF">DDZ13_09205</name>
</gene>